<protein>
    <submittedName>
        <fullName evidence="1">Uncharacterized protein</fullName>
    </submittedName>
</protein>
<comment type="caution">
    <text evidence="1">The sequence shown here is derived from an EMBL/GenBank/DDBJ whole genome shotgun (WGS) entry which is preliminary data.</text>
</comment>
<dbReference type="OrthoDB" id="2529949at2"/>
<evidence type="ECO:0000313" key="1">
    <source>
        <dbReference type="EMBL" id="TLS49556.1"/>
    </source>
</evidence>
<accession>A0A5R9G5F1</accession>
<dbReference type="AlphaFoldDB" id="A0A5R9G5F1"/>
<gene>
    <name evidence="1" type="ORF">FE782_24505</name>
</gene>
<proteinExistence type="predicted"/>
<organism evidence="1 2">
    <name type="scientific">Paenibacillus antri</name>
    <dbReference type="NCBI Taxonomy" id="2582848"/>
    <lineage>
        <taxon>Bacteria</taxon>
        <taxon>Bacillati</taxon>
        <taxon>Bacillota</taxon>
        <taxon>Bacilli</taxon>
        <taxon>Bacillales</taxon>
        <taxon>Paenibacillaceae</taxon>
        <taxon>Paenibacillus</taxon>
    </lineage>
</organism>
<reference evidence="1 2" key="1">
    <citation type="submission" date="2019-05" db="EMBL/GenBank/DDBJ databases">
        <authorList>
            <person name="Narsing Rao M.P."/>
            <person name="Li W.J."/>
        </authorList>
    </citation>
    <scope>NUCLEOTIDE SEQUENCE [LARGE SCALE GENOMIC DNA]</scope>
    <source>
        <strain evidence="1 2">SYSU_K30003</strain>
    </source>
</reference>
<dbReference type="EMBL" id="VCIW01000020">
    <property type="protein sequence ID" value="TLS49556.1"/>
    <property type="molecule type" value="Genomic_DNA"/>
</dbReference>
<keyword evidence="2" id="KW-1185">Reference proteome</keyword>
<evidence type="ECO:0000313" key="2">
    <source>
        <dbReference type="Proteomes" id="UP000309676"/>
    </source>
</evidence>
<dbReference type="RefSeq" id="WP_138196999.1">
    <property type="nucleotide sequence ID" value="NZ_VCIW01000020.1"/>
</dbReference>
<dbReference type="Proteomes" id="UP000309676">
    <property type="component" value="Unassembled WGS sequence"/>
</dbReference>
<name>A0A5R9G5F1_9BACL</name>
<sequence length="327" mass="38167">MKIVPNRFEFGIEKEYALIYKERGFIGYLLAAQEIVNEIMSLSGISENLMQKASYFFEKGWAIHPEYSNSIIEVVSPPYALDTFDEIIEGFQVFEEVIRNSLIEFREKEPNLTGEILVTDRFSAATDLFINVKREKVTDIKQIILTDEIVSFLGSEHLIPSSFRKVCDLHLLYAGFISTHVTIHPGYCARWDLEHEAEYFWNLLHLLFSSKYDIDDCTFYLKGVEEIRCSTTPRSELIAWADSATAFYEKRIKEIIEGEAHEKVEKYNDFLYEQRKGKRTYLAKIKHVEEWTLFEVRRFHSGISLDNIKHFLIHASKMSEPVGPDCR</sequence>